<feature type="region of interest" description="Disordered" evidence="5">
    <location>
        <begin position="1"/>
        <end position="52"/>
    </location>
</feature>
<dbReference type="AlphaFoldDB" id="A0AAN6ITI7"/>
<dbReference type="GO" id="GO:0016020">
    <property type="term" value="C:membrane"/>
    <property type="evidence" value="ECO:0007669"/>
    <property type="project" value="UniProtKB-SubCell"/>
</dbReference>
<accession>A0AAN6ITI7</accession>
<evidence type="ECO:0000256" key="2">
    <source>
        <dbReference type="ARBA" id="ARBA00022692"/>
    </source>
</evidence>
<dbReference type="EMBL" id="JAJGCB010000030">
    <property type="protein sequence ID" value="KAJ8986866.1"/>
    <property type="molecule type" value="Genomic_DNA"/>
</dbReference>
<dbReference type="SUPFAM" id="SSF103473">
    <property type="entry name" value="MFS general substrate transporter"/>
    <property type="match status" value="1"/>
</dbReference>
<evidence type="ECO:0000313" key="8">
    <source>
        <dbReference type="EMBL" id="KAJ8986866.1"/>
    </source>
</evidence>
<organism evidence="8 9">
    <name type="scientific">Exophiala dermatitidis</name>
    <name type="common">Black yeast-like fungus</name>
    <name type="synonym">Wangiella dermatitidis</name>
    <dbReference type="NCBI Taxonomy" id="5970"/>
    <lineage>
        <taxon>Eukaryota</taxon>
        <taxon>Fungi</taxon>
        <taxon>Dikarya</taxon>
        <taxon>Ascomycota</taxon>
        <taxon>Pezizomycotina</taxon>
        <taxon>Eurotiomycetes</taxon>
        <taxon>Chaetothyriomycetidae</taxon>
        <taxon>Chaetothyriales</taxon>
        <taxon>Herpotrichiellaceae</taxon>
        <taxon>Exophiala</taxon>
    </lineage>
</organism>
<keyword evidence="4 6" id="KW-0472">Membrane</keyword>
<evidence type="ECO:0000313" key="9">
    <source>
        <dbReference type="Proteomes" id="UP001161757"/>
    </source>
</evidence>
<dbReference type="FunFam" id="1.20.1250.20:FF:000011">
    <property type="entry name" value="MFS multidrug transporter, putative"/>
    <property type="match status" value="1"/>
</dbReference>
<dbReference type="GO" id="GO:0022857">
    <property type="term" value="F:transmembrane transporter activity"/>
    <property type="evidence" value="ECO:0007669"/>
    <property type="project" value="InterPro"/>
</dbReference>
<feature type="transmembrane region" description="Helical" evidence="6">
    <location>
        <begin position="96"/>
        <end position="117"/>
    </location>
</feature>
<evidence type="ECO:0000256" key="6">
    <source>
        <dbReference type="SAM" id="Phobius"/>
    </source>
</evidence>
<proteinExistence type="predicted"/>
<feature type="transmembrane region" description="Helical" evidence="6">
    <location>
        <begin position="137"/>
        <end position="156"/>
    </location>
</feature>
<name>A0AAN6ITI7_EXODE</name>
<dbReference type="CDD" id="cd17323">
    <property type="entry name" value="MFS_Tpo1_MDR_like"/>
    <property type="match status" value="1"/>
</dbReference>
<feature type="transmembrane region" description="Helical" evidence="6">
    <location>
        <begin position="323"/>
        <end position="347"/>
    </location>
</feature>
<protein>
    <recommendedName>
        <fullName evidence="7">Major facilitator superfamily (MFS) profile domain-containing protein</fullName>
    </recommendedName>
</protein>
<evidence type="ECO:0000256" key="3">
    <source>
        <dbReference type="ARBA" id="ARBA00022989"/>
    </source>
</evidence>
<evidence type="ECO:0000259" key="7">
    <source>
        <dbReference type="PROSITE" id="PS50850"/>
    </source>
</evidence>
<feature type="transmembrane region" description="Helical" evidence="6">
    <location>
        <begin position="224"/>
        <end position="247"/>
    </location>
</feature>
<feature type="transmembrane region" description="Helical" evidence="6">
    <location>
        <begin position="501"/>
        <end position="520"/>
    </location>
</feature>
<dbReference type="Pfam" id="PF07690">
    <property type="entry name" value="MFS_1"/>
    <property type="match status" value="1"/>
</dbReference>
<dbReference type="InterPro" id="IPR011701">
    <property type="entry name" value="MFS"/>
</dbReference>
<feature type="transmembrane region" description="Helical" evidence="6">
    <location>
        <begin position="190"/>
        <end position="212"/>
    </location>
</feature>
<keyword evidence="2 6" id="KW-0812">Transmembrane</keyword>
<dbReference type="PANTHER" id="PTHR23502">
    <property type="entry name" value="MAJOR FACILITATOR SUPERFAMILY"/>
    <property type="match status" value="1"/>
</dbReference>
<gene>
    <name evidence="8" type="ORF">HRR80_008994</name>
</gene>
<feature type="compositionally biased region" description="Basic and acidic residues" evidence="5">
    <location>
        <begin position="38"/>
        <end position="52"/>
    </location>
</feature>
<feature type="transmembrane region" description="Helical" evidence="6">
    <location>
        <begin position="253"/>
        <end position="272"/>
    </location>
</feature>
<feature type="transmembrane region" description="Helical" evidence="6">
    <location>
        <begin position="433"/>
        <end position="460"/>
    </location>
</feature>
<dbReference type="InterPro" id="IPR036259">
    <property type="entry name" value="MFS_trans_sf"/>
</dbReference>
<evidence type="ECO:0000256" key="4">
    <source>
        <dbReference type="ARBA" id="ARBA00023136"/>
    </source>
</evidence>
<feature type="transmembrane region" description="Helical" evidence="6">
    <location>
        <begin position="367"/>
        <end position="387"/>
    </location>
</feature>
<feature type="transmembrane region" description="Helical" evidence="6">
    <location>
        <begin position="163"/>
        <end position="184"/>
    </location>
</feature>
<sequence>MGTEEKEQSVTVGVVNTETKTESRRRSTSSSVETIDDTDTRDHGGGQPADLEKAFSKNEDNDVGVTVTVTADPNVVDWDGPDDPENPLNWTPRRKWFNILLLAVMTTLTPLASSMFAPGVPQVMKEFHSTNNDLGSFVVSVFVLGYAFGPLLIAPLSEVYGRLPIYHTNTFLFLVFSIACARSTSLGMLIGFRFLAGVAGSCPLTVGSGSIADTFRQEERGKAMSVWTFPILFGPTLGPVIGSYLSAASGWRWDFYLVAICAGVLFVAALIFQRETYPLVVLERKARRLRKQTGNEKLRSALGSTRSPGQLLMLSIVRPLKMLFLSPIVFGLSLYHSVTYGYLYILFTTLTTVFEGQYGISASNVGLTYLGMGVGQFAGLVLFGIFSDKIIQRKGKAKGGELKPEYRLPLLWPGAVALPVGLILYGWTAQYKVHWIVPIIATTLLGGATTFCFMPIGVYLVDAYTSYAASAMAANTVLRSIGGAFLPLAGPRMYAALKLGWGNTLLAFMAIALTPMIWLFTRYGERLRTHPKLRLNL</sequence>
<dbReference type="InterPro" id="IPR020846">
    <property type="entry name" value="MFS_dom"/>
</dbReference>
<feature type="domain" description="Major facilitator superfamily (MFS) profile" evidence="7">
    <location>
        <begin position="98"/>
        <end position="527"/>
    </location>
</feature>
<feature type="transmembrane region" description="Helical" evidence="6">
    <location>
        <begin position="408"/>
        <end position="427"/>
    </location>
</feature>
<keyword evidence="3 6" id="KW-1133">Transmembrane helix</keyword>
<reference evidence="8" key="1">
    <citation type="submission" date="2023-01" db="EMBL/GenBank/DDBJ databases">
        <title>Exophiala dermititidis isolated from Cystic Fibrosis Patient.</title>
        <authorList>
            <person name="Kurbessoian T."/>
            <person name="Crocker A."/>
            <person name="Murante D."/>
            <person name="Hogan D.A."/>
            <person name="Stajich J.E."/>
        </authorList>
    </citation>
    <scope>NUCLEOTIDE SEQUENCE</scope>
    <source>
        <strain evidence="8">Ex8</strain>
    </source>
</reference>
<dbReference type="Gene3D" id="1.20.1250.20">
    <property type="entry name" value="MFS general substrate transporter like domains"/>
    <property type="match status" value="1"/>
</dbReference>
<evidence type="ECO:0000256" key="5">
    <source>
        <dbReference type="SAM" id="MobiDB-lite"/>
    </source>
</evidence>
<comment type="subcellular location">
    <subcellularLocation>
        <location evidence="1">Membrane</location>
        <topology evidence="1">Multi-pass membrane protein</topology>
    </subcellularLocation>
</comment>
<dbReference type="PANTHER" id="PTHR23502:SF153">
    <property type="entry name" value="MULTIDRUG TRANSPORTER, PUTATIVE (AFU_ORTHOLOGUE AFUA_7G00230)-RELATED"/>
    <property type="match status" value="1"/>
</dbReference>
<evidence type="ECO:0000256" key="1">
    <source>
        <dbReference type="ARBA" id="ARBA00004141"/>
    </source>
</evidence>
<comment type="caution">
    <text evidence="8">The sequence shown here is derived from an EMBL/GenBank/DDBJ whole genome shotgun (WGS) entry which is preliminary data.</text>
</comment>
<dbReference type="PROSITE" id="PS50850">
    <property type="entry name" value="MFS"/>
    <property type="match status" value="1"/>
</dbReference>
<dbReference type="Proteomes" id="UP001161757">
    <property type="component" value="Unassembled WGS sequence"/>
</dbReference>